<reference evidence="1" key="1">
    <citation type="journal article" date="2021" name="Proc. Natl. Acad. Sci. U.S.A.">
        <title>A Catalog of Tens of Thousands of Viruses from Human Metagenomes Reveals Hidden Associations with Chronic Diseases.</title>
        <authorList>
            <person name="Tisza M.J."/>
            <person name="Buck C.B."/>
        </authorList>
    </citation>
    <scope>NUCLEOTIDE SEQUENCE</scope>
    <source>
        <strain evidence="1">Ctx254</strain>
    </source>
</reference>
<protein>
    <submittedName>
        <fullName evidence="1">Uncharacterized protein</fullName>
    </submittedName>
</protein>
<proteinExistence type="predicted"/>
<sequence>MNEDFGAITILAPKCQKCPKVKSCDHKQMAHLGYIVPQRGNGKSLSQLEIVDSLMKRRFNYENR</sequence>
<accession>A0A8S5TVM8</accession>
<dbReference type="EMBL" id="BK015941">
    <property type="protein sequence ID" value="DAF86259.1"/>
    <property type="molecule type" value="Genomic_DNA"/>
</dbReference>
<evidence type="ECO:0000313" key="1">
    <source>
        <dbReference type="EMBL" id="DAF86259.1"/>
    </source>
</evidence>
<organism evidence="1">
    <name type="scientific">Siphoviridae sp. ctx254</name>
    <dbReference type="NCBI Taxonomy" id="2825737"/>
    <lineage>
        <taxon>Viruses</taxon>
        <taxon>Duplodnaviria</taxon>
        <taxon>Heunggongvirae</taxon>
        <taxon>Uroviricota</taxon>
        <taxon>Caudoviricetes</taxon>
    </lineage>
</organism>
<name>A0A8S5TVM8_9CAUD</name>